<evidence type="ECO:0000313" key="3">
    <source>
        <dbReference type="Proteomes" id="UP001576780"/>
    </source>
</evidence>
<dbReference type="PROSITE" id="PS00455">
    <property type="entry name" value="AMP_BINDING"/>
    <property type="match status" value="1"/>
</dbReference>
<dbReference type="Gene3D" id="3.40.50.980">
    <property type="match status" value="2"/>
</dbReference>
<feature type="non-terminal residue" evidence="2">
    <location>
        <position position="1"/>
    </location>
</feature>
<dbReference type="Pfam" id="PF00501">
    <property type="entry name" value="AMP-binding"/>
    <property type="match status" value="1"/>
</dbReference>
<reference evidence="2 3" key="1">
    <citation type="submission" date="2024-09" db="EMBL/GenBank/DDBJ databases">
        <title>Floridaenema gen nov. (Aerosakkonemataceae, Aerosakkonematales ord. nov., Cyanobacteria) from benthic tropical and subtropical fresh waters, with the description of four new species.</title>
        <authorList>
            <person name="Moretto J.A."/>
            <person name="Berthold D.E."/>
            <person name="Lefler F.W."/>
            <person name="Huang I.-S."/>
            <person name="Laughinghouse H. IV."/>
        </authorList>
    </citation>
    <scope>NUCLEOTIDE SEQUENCE [LARGE SCALE GENOMIC DNA]</scope>
    <source>
        <strain evidence="2 3">BLCC-F167</strain>
    </source>
</reference>
<dbReference type="InterPro" id="IPR010071">
    <property type="entry name" value="AA_adenyl_dom"/>
</dbReference>
<feature type="domain" description="AMP-dependent synthetase/ligase" evidence="1">
    <location>
        <begin position="63"/>
        <end position="411"/>
    </location>
</feature>
<dbReference type="Proteomes" id="UP001576780">
    <property type="component" value="Unassembled WGS sequence"/>
</dbReference>
<dbReference type="CDD" id="cd12117">
    <property type="entry name" value="A_NRPS_Srf_like"/>
    <property type="match status" value="1"/>
</dbReference>
<dbReference type="Gene3D" id="3.30.559.30">
    <property type="entry name" value="Nonribosomal peptide synthetase, condensation domain"/>
    <property type="match status" value="1"/>
</dbReference>
<sequence>FDGSTIERMTGHFLTLLEAIVAHPETPISQIPMLTTVEQHQLLTEWNNTQTDYPADKCLHQLFEEQVEKTPDAVAVVFENQQLTYRELNQRANQLAHYLRSLGVGADVLVGICVERSLEMIVGILGILKAGGAYVPLDPTYPQDRLSFMLNDTGVKVLLTQENLVNSLPKHEALIVCLDSDWQTMNQASQENLHSRVSAENLAYVIYTSGSTGTPKGVVVTHQAVNRLVKNTNYIQITADDRIAQASNIAFDAATFEIWGALLNGAKLVIITKSVLLSPPELAISLRENQIGILFLTTALFNQLAREVPQAFSGLRCLLFGGEAVDPFWVREVLDKGTPQQLLHVYGPTENTTFSSWYLVEDLPLSATTVAIGRPIANTLIYILDQYLQPVPVGVPGELHIGGAGLARGYLNRPELTNEKFILHPFSNEPNARLYKTGDLA</sequence>
<keyword evidence="3" id="KW-1185">Reference proteome</keyword>
<dbReference type="PRINTS" id="PR00154">
    <property type="entry name" value="AMPBINDING"/>
</dbReference>
<dbReference type="NCBIfam" id="TIGR01733">
    <property type="entry name" value="AA-adenyl-dom"/>
    <property type="match status" value="1"/>
</dbReference>
<feature type="non-terminal residue" evidence="2">
    <location>
        <position position="441"/>
    </location>
</feature>
<organism evidence="2 3">
    <name type="scientific">Floridaenema evergladense BLCC-F167</name>
    <dbReference type="NCBI Taxonomy" id="3153639"/>
    <lineage>
        <taxon>Bacteria</taxon>
        <taxon>Bacillati</taxon>
        <taxon>Cyanobacteriota</taxon>
        <taxon>Cyanophyceae</taxon>
        <taxon>Oscillatoriophycideae</taxon>
        <taxon>Aerosakkonematales</taxon>
        <taxon>Aerosakkonemataceae</taxon>
        <taxon>Floridanema</taxon>
        <taxon>Floridanema evergladense</taxon>
    </lineage>
</organism>
<dbReference type="EMBL" id="JBHFNT010000165">
    <property type="protein sequence ID" value="MFB2836660.1"/>
    <property type="molecule type" value="Genomic_DNA"/>
</dbReference>
<protein>
    <submittedName>
        <fullName evidence="2">Amino acid adenylation domain-containing protein</fullName>
    </submittedName>
</protein>
<dbReference type="InterPro" id="IPR000873">
    <property type="entry name" value="AMP-dep_synth/lig_dom"/>
</dbReference>
<dbReference type="PANTHER" id="PTHR45527:SF1">
    <property type="entry name" value="FATTY ACID SYNTHASE"/>
    <property type="match status" value="1"/>
</dbReference>
<dbReference type="InterPro" id="IPR020459">
    <property type="entry name" value="AMP-binding"/>
</dbReference>
<gene>
    <name evidence="2" type="ORF">ACE1CA_19185</name>
</gene>
<evidence type="ECO:0000313" key="2">
    <source>
        <dbReference type="EMBL" id="MFB2836660.1"/>
    </source>
</evidence>
<evidence type="ECO:0000259" key="1">
    <source>
        <dbReference type="Pfam" id="PF00501"/>
    </source>
</evidence>
<dbReference type="SUPFAM" id="SSF56801">
    <property type="entry name" value="Acetyl-CoA synthetase-like"/>
    <property type="match status" value="1"/>
</dbReference>
<proteinExistence type="predicted"/>
<dbReference type="PANTHER" id="PTHR45527">
    <property type="entry name" value="NONRIBOSOMAL PEPTIDE SYNTHETASE"/>
    <property type="match status" value="1"/>
</dbReference>
<dbReference type="Gene3D" id="2.30.38.10">
    <property type="entry name" value="Luciferase, Domain 3"/>
    <property type="match status" value="1"/>
</dbReference>
<name>A0ABV4WNJ6_9CYAN</name>
<comment type="caution">
    <text evidence="2">The sequence shown here is derived from an EMBL/GenBank/DDBJ whole genome shotgun (WGS) entry which is preliminary data.</text>
</comment>
<dbReference type="InterPro" id="IPR020845">
    <property type="entry name" value="AMP-binding_CS"/>
</dbReference>
<accession>A0ABV4WNJ6</accession>
<dbReference type="RefSeq" id="WP_413279034.1">
    <property type="nucleotide sequence ID" value="NZ_JBHFNT010000165.1"/>
</dbReference>